<dbReference type="PANTHER" id="PTHR24346">
    <property type="entry name" value="MAP/MICROTUBULE AFFINITY-REGULATING KINASE"/>
    <property type="match status" value="1"/>
</dbReference>
<reference evidence="4 5" key="1">
    <citation type="submission" date="2015-04" db="EMBL/GenBank/DDBJ databases">
        <title>Lasius niger genome sequencing.</title>
        <authorList>
            <person name="Konorov E.A."/>
            <person name="Nikitin M.A."/>
            <person name="Kirill M.V."/>
            <person name="Chang P."/>
        </authorList>
    </citation>
    <scope>NUCLEOTIDE SEQUENCE [LARGE SCALE GENOMIC DNA]</scope>
    <source>
        <tissue evidence="4">Whole</tissue>
    </source>
</reference>
<evidence type="ECO:0000256" key="1">
    <source>
        <dbReference type="ARBA" id="ARBA00022741"/>
    </source>
</evidence>
<dbReference type="GO" id="GO:0005516">
    <property type="term" value="F:calmodulin binding"/>
    <property type="evidence" value="ECO:0007669"/>
    <property type="project" value="TreeGrafter"/>
</dbReference>
<dbReference type="STRING" id="67767.A0A0J7KR59"/>
<accession>A0A0J7KR59</accession>
<dbReference type="EMBL" id="LBMM01004074">
    <property type="protein sequence ID" value="KMQ92828.1"/>
    <property type="molecule type" value="Genomic_DNA"/>
</dbReference>
<keyword evidence="2" id="KW-0067">ATP-binding</keyword>
<dbReference type="PaxDb" id="67767-A0A0J7KR59"/>
<dbReference type="GO" id="GO:0005737">
    <property type="term" value="C:cytoplasm"/>
    <property type="evidence" value="ECO:0007669"/>
    <property type="project" value="TreeGrafter"/>
</dbReference>
<dbReference type="GO" id="GO:0035556">
    <property type="term" value="P:intracellular signal transduction"/>
    <property type="evidence" value="ECO:0007669"/>
    <property type="project" value="TreeGrafter"/>
</dbReference>
<evidence type="ECO:0000313" key="5">
    <source>
        <dbReference type="Proteomes" id="UP000036403"/>
    </source>
</evidence>
<gene>
    <name evidence="4" type="ORF">RF55_7134</name>
</gene>
<dbReference type="InterPro" id="IPR000719">
    <property type="entry name" value="Prot_kinase_dom"/>
</dbReference>
<dbReference type="InterPro" id="IPR011009">
    <property type="entry name" value="Kinase-like_dom_sf"/>
</dbReference>
<keyword evidence="4" id="KW-0418">Kinase</keyword>
<evidence type="ECO:0000259" key="3">
    <source>
        <dbReference type="PROSITE" id="PS50011"/>
    </source>
</evidence>
<dbReference type="GO" id="GO:0004683">
    <property type="term" value="F:calcium/calmodulin-dependent protein kinase activity"/>
    <property type="evidence" value="ECO:0007669"/>
    <property type="project" value="TreeGrafter"/>
</dbReference>
<dbReference type="PANTHER" id="PTHR24346:SF77">
    <property type="entry name" value="SERINE THREONINE PROTEIN KINASE"/>
    <property type="match status" value="1"/>
</dbReference>
<evidence type="ECO:0000256" key="2">
    <source>
        <dbReference type="ARBA" id="ARBA00022840"/>
    </source>
</evidence>
<keyword evidence="5" id="KW-1185">Reference proteome</keyword>
<protein>
    <submittedName>
        <fullName evidence="4">Calcium calmodulin-dependent protein kinase kinase 2</fullName>
    </submittedName>
</protein>
<evidence type="ECO:0000313" key="4">
    <source>
        <dbReference type="EMBL" id="KMQ92828.1"/>
    </source>
</evidence>
<comment type="caution">
    <text evidence="4">The sequence shown here is derived from an EMBL/GenBank/DDBJ whole genome shotgun (WGS) entry which is preliminary data.</text>
</comment>
<organism evidence="4 5">
    <name type="scientific">Lasius niger</name>
    <name type="common">Black garden ant</name>
    <dbReference type="NCBI Taxonomy" id="67767"/>
    <lineage>
        <taxon>Eukaryota</taxon>
        <taxon>Metazoa</taxon>
        <taxon>Ecdysozoa</taxon>
        <taxon>Arthropoda</taxon>
        <taxon>Hexapoda</taxon>
        <taxon>Insecta</taxon>
        <taxon>Pterygota</taxon>
        <taxon>Neoptera</taxon>
        <taxon>Endopterygota</taxon>
        <taxon>Hymenoptera</taxon>
        <taxon>Apocrita</taxon>
        <taxon>Aculeata</taxon>
        <taxon>Formicoidea</taxon>
        <taxon>Formicidae</taxon>
        <taxon>Formicinae</taxon>
        <taxon>Lasius</taxon>
        <taxon>Lasius</taxon>
    </lineage>
</organism>
<dbReference type="AlphaFoldDB" id="A0A0J7KR59"/>
<dbReference type="GO" id="GO:0005524">
    <property type="term" value="F:ATP binding"/>
    <property type="evidence" value="ECO:0007669"/>
    <property type="project" value="UniProtKB-KW"/>
</dbReference>
<keyword evidence="1" id="KW-0547">Nucleotide-binding</keyword>
<sequence>MGVTLYALVAGHLPWNDSDGRAIHEIVRNEPLVFPSHRMSLDMCDLIGRMLDKVPEIRITISEMKQHSWLTNNATEPLPNEADNCRVPVTVTEEEVIRLGTLLLVKNMLKQHSFQVSEGCIFNLKNLTRLKE</sequence>
<dbReference type="SUPFAM" id="SSF56112">
    <property type="entry name" value="Protein kinase-like (PK-like)"/>
    <property type="match status" value="1"/>
</dbReference>
<keyword evidence="4" id="KW-0808">Transferase</keyword>
<dbReference type="Proteomes" id="UP000036403">
    <property type="component" value="Unassembled WGS sequence"/>
</dbReference>
<dbReference type="Gene3D" id="1.10.510.10">
    <property type="entry name" value="Transferase(Phosphotransferase) domain 1"/>
    <property type="match status" value="1"/>
</dbReference>
<feature type="domain" description="Protein kinase" evidence="3">
    <location>
        <begin position="1"/>
        <end position="70"/>
    </location>
</feature>
<dbReference type="PROSITE" id="PS50011">
    <property type="entry name" value="PROTEIN_KINASE_DOM"/>
    <property type="match status" value="1"/>
</dbReference>
<proteinExistence type="predicted"/>
<name>A0A0J7KR59_LASNI</name>
<dbReference type="OrthoDB" id="68483at2759"/>